<evidence type="ECO:0000256" key="5">
    <source>
        <dbReference type="ARBA" id="ARBA00022692"/>
    </source>
</evidence>
<reference evidence="10" key="1">
    <citation type="submission" date="2022-11" db="UniProtKB">
        <authorList>
            <consortium name="WormBaseParasite"/>
        </authorList>
    </citation>
    <scope>IDENTIFICATION</scope>
</reference>
<evidence type="ECO:0000313" key="9">
    <source>
        <dbReference type="Proteomes" id="UP000887540"/>
    </source>
</evidence>
<feature type="transmembrane region" description="Helical" evidence="8">
    <location>
        <begin position="252"/>
        <end position="277"/>
    </location>
</feature>
<keyword evidence="6 8" id="KW-1133">Transmembrane helix</keyword>
<dbReference type="GO" id="GO:0015179">
    <property type="term" value="F:L-amino acid transmembrane transporter activity"/>
    <property type="evidence" value="ECO:0007669"/>
    <property type="project" value="TreeGrafter"/>
</dbReference>
<dbReference type="Gene3D" id="1.20.1740.10">
    <property type="entry name" value="Amino acid/polyamine transporter I"/>
    <property type="match status" value="1"/>
</dbReference>
<feature type="transmembrane region" description="Helical" evidence="8">
    <location>
        <begin position="297"/>
        <end position="329"/>
    </location>
</feature>
<dbReference type="InterPro" id="IPR050598">
    <property type="entry name" value="AminoAcid_Transporter"/>
</dbReference>
<keyword evidence="3" id="KW-0813">Transport</keyword>
<dbReference type="FunFam" id="1.20.1740.10:FF:000003">
    <property type="entry name" value="Y+L amino acid transporter 1 isoform X1"/>
    <property type="match status" value="1"/>
</dbReference>
<feature type="transmembrane region" description="Helical" evidence="8">
    <location>
        <begin position="411"/>
        <end position="433"/>
    </location>
</feature>
<evidence type="ECO:0000256" key="7">
    <source>
        <dbReference type="ARBA" id="ARBA00023136"/>
    </source>
</evidence>
<keyword evidence="5 8" id="KW-0812">Transmembrane</keyword>
<keyword evidence="9" id="KW-1185">Reference proteome</keyword>
<dbReference type="PANTHER" id="PTHR11785">
    <property type="entry name" value="AMINO ACID TRANSPORTER"/>
    <property type="match status" value="1"/>
</dbReference>
<dbReference type="WBParaSite" id="ACRNAN_scaffold860.g24524.t1">
    <property type="protein sequence ID" value="ACRNAN_scaffold860.g24524.t1"/>
    <property type="gene ID" value="ACRNAN_scaffold860.g24524"/>
</dbReference>
<keyword evidence="4" id="KW-1003">Cell membrane</keyword>
<evidence type="ECO:0000313" key="10">
    <source>
        <dbReference type="WBParaSite" id="ACRNAN_scaffold860.g24524.t1"/>
    </source>
</evidence>
<feature type="transmembrane region" description="Helical" evidence="8">
    <location>
        <begin position="350"/>
        <end position="369"/>
    </location>
</feature>
<evidence type="ECO:0000256" key="1">
    <source>
        <dbReference type="ARBA" id="ARBA00004651"/>
    </source>
</evidence>
<comment type="similarity">
    <text evidence="2">Belongs to the amino acid-polyamine-organocation (APC) superfamily. L-type amino acid transporter (LAT) (TC 2.A.3.8) family.</text>
</comment>
<feature type="transmembrane region" description="Helical" evidence="8">
    <location>
        <begin position="146"/>
        <end position="168"/>
    </location>
</feature>
<evidence type="ECO:0000256" key="6">
    <source>
        <dbReference type="ARBA" id="ARBA00022989"/>
    </source>
</evidence>
<keyword evidence="7 8" id="KW-0472">Membrane</keyword>
<feature type="transmembrane region" description="Helical" evidence="8">
    <location>
        <begin position="60"/>
        <end position="82"/>
    </location>
</feature>
<evidence type="ECO:0000256" key="4">
    <source>
        <dbReference type="ARBA" id="ARBA00022475"/>
    </source>
</evidence>
<dbReference type="AlphaFoldDB" id="A0A914EJL8"/>
<comment type="subcellular location">
    <subcellularLocation>
        <location evidence="1">Cell membrane</location>
        <topology evidence="1">Multi-pass membrane protein</topology>
    </subcellularLocation>
</comment>
<dbReference type="Pfam" id="PF13520">
    <property type="entry name" value="AA_permease_2"/>
    <property type="match status" value="1"/>
</dbReference>
<feature type="transmembrane region" description="Helical" evidence="8">
    <location>
        <begin position="220"/>
        <end position="240"/>
    </location>
</feature>
<name>A0A914EJL8_9BILA</name>
<proteinExistence type="inferred from homology"/>
<feature type="transmembrane region" description="Helical" evidence="8">
    <location>
        <begin position="28"/>
        <end position="48"/>
    </location>
</feature>
<accession>A0A914EJL8</accession>
<dbReference type="Proteomes" id="UP000887540">
    <property type="component" value="Unplaced"/>
</dbReference>
<evidence type="ECO:0000256" key="2">
    <source>
        <dbReference type="ARBA" id="ARBA00007040"/>
    </source>
</evidence>
<feature type="transmembrane region" description="Helical" evidence="8">
    <location>
        <begin position="381"/>
        <end position="399"/>
    </location>
</feature>
<dbReference type="PIRSF" id="PIRSF006060">
    <property type="entry name" value="AA_transporter"/>
    <property type="match status" value="1"/>
</dbReference>
<organism evidence="9 10">
    <name type="scientific">Acrobeloides nanus</name>
    <dbReference type="NCBI Taxonomy" id="290746"/>
    <lineage>
        <taxon>Eukaryota</taxon>
        <taxon>Metazoa</taxon>
        <taxon>Ecdysozoa</taxon>
        <taxon>Nematoda</taxon>
        <taxon>Chromadorea</taxon>
        <taxon>Rhabditida</taxon>
        <taxon>Tylenchina</taxon>
        <taxon>Cephalobomorpha</taxon>
        <taxon>Cephaloboidea</taxon>
        <taxon>Cephalobidae</taxon>
        <taxon>Acrobeloides</taxon>
    </lineage>
</organism>
<dbReference type="PANTHER" id="PTHR11785:SF531">
    <property type="entry name" value="LARGE NEUTRAL AMINO ACIDS TRANSPORTER SMALL SUBUNIT 1"/>
    <property type="match status" value="1"/>
</dbReference>
<protein>
    <submittedName>
        <fullName evidence="10">Uncharacterized protein</fullName>
    </submittedName>
</protein>
<sequence>MRAEDDEKERTVYESTTEQEDVGLKPTINLFGGVMVIVGCIIGSGIFISPKGVHENTHSVGWSIVIWIICGLFSTVGAYCYAELGTFIRTSGGDYAYVLAAFGPLMGFLRMWIECIVVRPCTITVVAITFATYILQPFYPHCPQPFFAKMMLAVGCIVLLAQVNCYSIKLVTRVQNVFTLAKLAALILIIVTGLILIIYGDPYRDSFENAFDIPKITVGQIALAFYSGLWAFNGWNYLNFITEELINPTKNLPRAIAISCTICTVVYCLANIAFYAGTSPDELLESKAIAVTFADKYYGFMAWIMPVLVAFSCFGTVNGVMLTSSRLFFVAGRNQHMPTVLSYVNPYWETPIPAVLFTTVLSMLYLLLSDNIYTLINYVQIVNWLAIGIATAGLLWLRVKQPPSKYPRPLQVNLFWPILFLIGCAFLVIFPIIQAPLDTAIGIGIMLSGLPAYFLCVYWQGKFKFIDDLMDDLTIFTQKLLLVIPVEKKE</sequence>
<dbReference type="InterPro" id="IPR002293">
    <property type="entry name" value="AA/rel_permease1"/>
</dbReference>
<feature type="transmembrane region" description="Helical" evidence="8">
    <location>
        <begin position="180"/>
        <end position="200"/>
    </location>
</feature>
<feature type="transmembrane region" description="Helical" evidence="8">
    <location>
        <begin position="120"/>
        <end position="140"/>
    </location>
</feature>
<feature type="transmembrane region" description="Helical" evidence="8">
    <location>
        <begin position="439"/>
        <end position="459"/>
    </location>
</feature>
<dbReference type="GO" id="GO:0005886">
    <property type="term" value="C:plasma membrane"/>
    <property type="evidence" value="ECO:0007669"/>
    <property type="project" value="UniProtKB-SubCell"/>
</dbReference>
<evidence type="ECO:0000256" key="3">
    <source>
        <dbReference type="ARBA" id="ARBA00022448"/>
    </source>
</evidence>
<evidence type="ECO:0000256" key="8">
    <source>
        <dbReference type="SAM" id="Phobius"/>
    </source>
</evidence>